<dbReference type="InterPro" id="IPR010998">
    <property type="entry name" value="Integrase_recombinase_N"/>
</dbReference>
<organism evidence="3 4">
    <name type="scientific">Streptomyces spectabilis</name>
    <dbReference type="NCBI Taxonomy" id="68270"/>
    <lineage>
        <taxon>Bacteria</taxon>
        <taxon>Bacillati</taxon>
        <taxon>Actinomycetota</taxon>
        <taxon>Actinomycetes</taxon>
        <taxon>Kitasatosporales</taxon>
        <taxon>Streptomycetaceae</taxon>
        <taxon>Streptomyces</taxon>
    </lineage>
</organism>
<dbReference type="Gene3D" id="1.10.443.10">
    <property type="entry name" value="Intergrase catalytic core"/>
    <property type="match status" value="1"/>
</dbReference>
<evidence type="ECO:0000313" key="3">
    <source>
        <dbReference type="EMBL" id="MBB5109589.1"/>
    </source>
</evidence>
<reference evidence="3 4" key="1">
    <citation type="submission" date="2020-08" db="EMBL/GenBank/DDBJ databases">
        <title>Genomic Encyclopedia of Type Strains, Phase III (KMG-III): the genomes of soil and plant-associated and newly described type strains.</title>
        <authorList>
            <person name="Whitman W."/>
        </authorList>
    </citation>
    <scope>NUCLEOTIDE SEQUENCE [LARGE SCALE GENOMIC DNA]</scope>
    <source>
        <strain evidence="3 4">CECT 3146</strain>
    </source>
</reference>
<name>A0A7W8EZV3_STRST</name>
<dbReference type="AlphaFoldDB" id="A0A7W8EZV3"/>
<protein>
    <submittedName>
        <fullName evidence="3">Integrase</fullName>
    </submittedName>
</protein>
<sequence length="488" mass="54985">MELVFFKAEGWESWGLEHKPVIPDGMPVLIDSDLCFEDAPASPRPLVAANRWLRELPSSGCPEPGSWGVYARAVRDWAVFLDDHGIGLFDDRARLKAALSSYAVHRSSGPLEVRFAATTWNQHVSILSSFYRWAVEEKYANAEPFTYRQATVFFADQTERRMVNQAARRVPKPHVTIKYLEGDFAELFLRGLRGLGPNGEDDRFRGRELARNGAVGGAVLDTGLRLQEFTYYLAAELPPLPPKPTALPIPFPVASGIAKGRKFRTTWITYDKLAELHHYCDVDRVLATEGAAWRPPSRWGSPLLVSETDQFGGRINGRRICWEGLRPVERRRLVAPDGGAMLLAVRADGGPFTAWPTVFARTAARIRDRFEPRFPHVHPHRLRHTFSIATLARLVSGYYHQAAQLVRDTDAEAGLALYLAKADPLIVLRDLLGHTSVLTTEKYLRRLDMTRIFRDAYEQAGRDHGLISDAEAQREADAEFDEDEGDLW</sequence>
<dbReference type="GO" id="GO:0015074">
    <property type="term" value="P:DNA integration"/>
    <property type="evidence" value="ECO:0007669"/>
    <property type="project" value="InterPro"/>
</dbReference>
<dbReference type="SUPFAM" id="SSF56349">
    <property type="entry name" value="DNA breaking-rejoining enzymes"/>
    <property type="match status" value="1"/>
</dbReference>
<evidence type="ECO:0000256" key="2">
    <source>
        <dbReference type="ARBA" id="ARBA00023172"/>
    </source>
</evidence>
<dbReference type="EMBL" id="JACHJD010000032">
    <property type="protein sequence ID" value="MBB5109589.1"/>
    <property type="molecule type" value="Genomic_DNA"/>
</dbReference>
<evidence type="ECO:0000256" key="1">
    <source>
        <dbReference type="ARBA" id="ARBA00023125"/>
    </source>
</evidence>
<dbReference type="GO" id="GO:0006310">
    <property type="term" value="P:DNA recombination"/>
    <property type="evidence" value="ECO:0007669"/>
    <property type="project" value="UniProtKB-KW"/>
</dbReference>
<dbReference type="RefSeq" id="WP_184926528.1">
    <property type="nucleotide sequence ID" value="NZ_BMSQ01000039.1"/>
</dbReference>
<dbReference type="InterPro" id="IPR011010">
    <property type="entry name" value="DNA_brk_join_enz"/>
</dbReference>
<evidence type="ECO:0000313" key="4">
    <source>
        <dbReference type="Proteomes" id="UP000549009"/>
    </source>
</evidence>
<keyword evidence="1" id="KW-0238">DNA-binding</keyword>
<comment type="caution">
    <text evidence="3">The sequence shown here is derived from an EMBL/GenBank/DDBJ whole genome shotgun (WGS) entry which is preliminary data.</text>
</comment>
<dbReference type="Proteomes" id="UP000549009">
    <property type="component" value="Unassembled WGS sequence"/>
</dbReference>
<dbReference type="GO" id="GO:0003677">
    <property type="term" value="F:DNA binding"/>
    <property type="evidence" value="ECO:0007669"/>
    <property type="project" value="UniProtKB-KW"/>
</dbReference>
<accession>A0A7W8EZV3</accession>
<keyword evidence="2" id="KW-0233">DNA recombination</keyword>
<gene>
    <name evidence="3" type="ORF">FHS40_008717</name>
</gene>
<dbReference type="Gene3D" id="1.10.150.130">
    <property type="match status" value="1"/>
</dbReference>
<proteinExistence type="predicted"/>
<dbReference type="InterPro" id="IPR013762">
    <property type="entry name" value="Integrase-like_cat_sf"/>
</dbReference>
<keyword evidence="4" id="KW-1185">Reference proteome</keyword>